<dbReference type="Proteomes" id="UP000008225">
    <property type="component" value="Chromosome 14"/>
</dbReference>
<reference evidence="7" key="1">
    <citation type="submission" date="2009-03" db="EMBL/GenBank/DDBJ databases">
        <authorList>
            <person name="Warren W."/>
            <person name="Ye L."/>
            <person name="Minx P."/>
            <person name="Worley K."/>
            <person name="Gibbs R."/>
            <person name="Wilson R.K."/>
        </authorList>
    </citation>
    <scope>NUCLEOTIDE SEQUENCE [LARGE SCALE GENOMIC DNA]</scope>
</reference>
<evidence type="ECO:0000256" key="3">
    <source>
        <dbReference type="ARBA" id="ARBA00023319"/>
    </source>
</evidence>
<accession>A0A2R8MYE5</accession>
<dbReference type="PANTHER" id="PTHR23267">
    <property type="entry name" value="IMMUNOGLOBULIN LIGHT CHAIN"/>
    <property type="match status" value="1"/>
</dbReference>
<dbReference type="InterPro" id="IPR013106">
    <property type="entry name" value="Ig_V-set"/>
</dbReference>
<dbReference type="InterPro" id="IPR013783">
    <property type="entry name" value="Ig-like_fold"/>
</dbReference>
<dbReference type="GO" id="GO:0005576">
    <property type="term" value="C:extracellular region"/>
    <property type="evidence" value="ECO:0007669"/>
    <property type="project" value="UniProtKB-ARBA"/>
</dbReference>
<name>A0A2R8MYE5_CALJA</name>
<keyword evidence="8" id="KW-1185">Reference proteome</keyword>
<evidence type="ECO:0000256" key="2">
    <source>
        <dbReference type="ARBA" id="ARBA00023130"/>
    </source>
</evidence>
<evidence type="ECO:0000313" key="7">
    <source>
        <dbReference type="Ensembl" id="ENSCJAP00000066927.2"/>
    </source>
</evidence>
<dbReference type="InterPro" id="IPR003599">
    <property type="entry name" value="Ig_sub"/>
</dbReference>
<organism evidence="7 8">
    <name type="scientific">Callithrix jacchus</name>
    <name type="common">White-tufted-ear marmoset</name>
    <name type="synonym">Simia Jacchus</name>
    <dbReference type="NCBI Taxonomy" id="9483"/>
    <lineage>
        <taxon>Eukaryota</taxon>
        <taxon>Metazoa</taxon>
        <taxon>Chordata</taxon>
        <taxon>Craniata</taxon>
        <taxon>Vertebrata</taxon>
        <taxon>Euteleostomi</taxon>
        <taxon>Mammalia</taxon>
        <taxon>Eutheria</taxon>
        <taxon>Euarchontoglires</taxon>
        <taxon>Primates</taxon>
        <taxon>Haplorrhini</taxon>
        <taxon>Platyrrhini</taxon>
        <taxon>Cebidae</taxon>
        <taxon>Callitrichinae</taxon>
        <taxon>Callithrix</taxon>
        <taxon>Callithrix</taxon>
    </lineage>
</organism>
<reference evidence="7" key="3">
    <citation type="submission" date="2025-09" db="UniProtKB">
        <authorList>
            <consortium name="Ensembl"/>
        </authorList>
    </citation>
    <scope>IDENTIFICATION</scope>
</reference>
<dbReference type="SUPFAM" id="SSF48726">
    <property type="entry name" value="Immunoglobulin"/>
    <property type="match status" value="1"/>
</dbReference>
<feature type="domain" description="Ig-like" evidence="6">
    <location>
        <begin position="72"/>
        <end position="165"/>
    </location>
</feature>
<dbReference type="STRING" id="9483.ENSCJAP00000066927"/>
<dbReference type="PROSITE" id="PS50835">
    <property type="entry name" value="IG_LIKE"/>
    <property type="match status" value="1"/>
</dbReference>
<dbReference type="FunCoup" id="A0A2R8MYE5">
    <property type="interactions" value="219"/>
</dbReference>
<dbReference type="SMART" id="SM00409">
    <property type="entry name" value="IG"/>
    <property type="match status" value="1"/>
</dbReference>
<dbReference type="CDD" id="cd04980">
    <property type="entry name" value="IgV_L_kappa"/>
    <property type="match status" value="1"/>
</dbReference>
<reference evidence="7" key="2">
    <citation type="submission" date="2025-08" db="UniProtKB">
        <authorList>
            <consortium name="Ensembl"/>
        </authorList>
    </citation>
    <scope>IDENTIFICATION</scope>
</reference>
<proteinExistence type="predicted"/>
<evidence type="ECO:0000259" key="6">
    <source>
        <dbReference type="PROSITE" id="PS50835"/>
    </source>
</evidence>
<keyword evidence="5" id="KW-1280">Immunoglobulin</keyword>
<dbReference type="AlphaFoldDB" id="A0A2R8MYE5"/>
<evidence type="ECO:0000313" key="8">
    <source>
        <dbReference type="Proteomes" id="UP000008225"/>
    </source>
</evidence>
<dbReference type="GO" id="GO:0019814">
    <property type="term" value="C:immunoglobulin complex"/>
    <property type="evidence" value="ECO:0007669"/>
    <property type="project" value="UniProtKB-KW"/>
</dbReference>
<dbReference type="SMART" id="SM00406">
    <property type="entry name" value="IGv"/>
    <property type="match status" value="1"/>
</dbReference>
<protein>
    <recommendedName>
        <fullName evidence="6">Ig-like domain-containing protein</fullName>
    </recommendedName>
</protein>
<evidence type="ECO:0000256" key="5">
    <source>
        <dbReference type="ARBA" id="ARBA00043265"/>
    </source>
</evidence>
<dbReference type="InterPro" id="IPR007110">
    <property type="entry name" value="Ig-like_dom"/>
</dbReference>
<dbReference type="GO" id="GO:0005886">
    <property type="term" value="C:plasma membrane"/>
    <property type="evidence" value="ECO:0007669"/>
    <property type="project" value="UniProtKB-ARBA"/>
</dbReference>
<dbReference type="InterPro" id="IPR036179">
    <property type="entry name" value="Ig-like_dom_sf"/>
</dbReference>
<dbReference type="Pfam" id="PF07686">
    <property type="entry name" value="V-set"/>
    <property type="match status" value="1"/>
</dbReference>
<comment type="subunit">
    <text evidence="4">Immunoglobulins are composed of two identical heavy chains and two identical light chains; disulfide-linked.</text>
</comment>
<sequence>MLGAERKKQVVSAAGSPAPTQLLCMSLPAALPSRAHINAWVRALGRNCPLPCPEGTMEAPAQLFFLLLLWLPDTTGQIVMTQSPATLSLSPKETATLSCRASQSVSSYLAWYQQKPGQAPRLLIYGASTRATGIPARFSDSGSGTDFTLTISSLEPEDFAVYYCQQYSSWPPTVIQHETKTSTRPSVFTGLYQLLPLQTASVVATQF</sequence>
<evidence type="ECO:0000256" key="4">
    <source>
        <dbReference type="ARBA" id="ARBA00038737"/>
    </source>
</evidence>
<dbReference type="Bgee" id="ENSCJAG00000047060">
    <property type="expression patterns" value="Expressed in kidney and 6 other cell types or tissues"/>
</dbReference>
<dbReference type="FunFam" id="2.60.40.10:FF:000350">
    <property type="entry name" value="Immunoglobulin kappa chain variable 18-36"/>
    <property type="match status" value="1"/>
</dbReference>
<keyword evidence="3" id="KW-0393">Immunoglobulin domain</keyword>
<keyword evidence="2" id="KW-1064">Adaptive immunity</keyword>
<dbReference type="InParanoid" id="A0A2R8MYE5"/>
<dbReference type="GO" id="GO:0002250">
    <property type="term" value="P:adaptive immune response"/>
    <property type="evidence" value="ECO:0007669"/>
    <property type="project" value="UniProtKB-KW"/>
</dbReference>
<evidence type="ECO:0000256" key="1">
    <source>
        <dbReference type="ARBA" id="ARBA00022859"/>
    </source>
</evidence>
<dbReference type="Gene3D" id="2.60.40.10">
    <property type="entry name" value="Immunoglobulins"/>
    <property type="match status" value="1"/>
</dbReference>
<dbReference type="Ensembl" id="ENSCJAT00000079833.3">
    <property type="protein sequence ID" value="ENSCJAP00000066927.2"/>
    <property type="gene ID" value="ENSCJAG00000047060.3"/>
</dbReference>
<dbReference type="GeneTree" id="ENSGT00940000154413"/>
<keyword evidence="1" id="KW-0391">Immunity</keyword>
<dbReference type="InterPro" id="IPR050150">
    <property type="entry name" value="IgV_Light_Chain"/>
</dbReference>